<dbReference type="FunFam" id="6.10.250.3410:FF:000001">
    <property type="entry name" value="Protein DBF4 homolog A"/>
    <property type="match status" value="1"/>
</dbReference>
<dbReference type="InterPro" id="IPR055116">
    <property type="entry name" value="DBF4_BRCT"/>
</dbReference>
<keyword evidence="5" id="KW-0175">Coiled coil</keyword>
<evidence type="ECO:0000313" key="8">
    <source>
        <dbReference type="EMBL" id="CAI4055160.1"/>
    </source>
</evidence>
<dbReference type="Gene3D" id="6.10.250.3410">
    <property type="entry name" value="DBF zinc finger"/>
    <property type="match status" value="1"/>
</dbReference>
<dbReference type="Pfam" id="PF07535">
    <property type="entry name" value="zf-DBF"/>
    <property type="match status" value="1"/>
</dbReference>
<dbReference type="PROSITE" id="PS51265">
    <property type="entry name" value="ZF_DBF4"/>
    <property type="match status" value="1"/>
</dbReference>
<dbReference type="AlphaFoldDB" id="A0AA35NPY9"/>
<evidence type="ECO:0000259" key="7">
    <source>
        <dbReference type="PROSITE" id="PS51265"/>
    </source>
</evidence>
<dbReference type="GO" id="GO:0043539">
    <property type="term" value="F:protein serine/threonine kinase activator activity"/>
    <property type="evidence" value="ECO:0007669"/>
    <property type="project" value="TreeGrafter"/>
</dbReference>
<dbReference type="FunFam" id="3.40.50.10190:FF:000089">
    <property type="entry name" value="DDK kinase regulatory subunit DBF4"/>
    <property type="match status" value="1"/>
</dbReference>
<dbReference type="Pfam" id="PF22437">
    <property type="entry name" value="DBF4_BRCT"/>
    <property type="match status" value="1"/>
</dbReference>
<dbReference type="GO" id="GO:0003676">
    <property type="term" value="F:nucleic acid binding"/>
    <property type="evidence" value="ECO:0007669"/>
    <property type="project" value="InterPro"/>
</dbReference>
<dbReference type="Pfam" id="PF08630">
    <property type="entry name" value="Dfp1_Him1_M"/>
    <property type="match status" value="1"/>
</dbReference>
<dbReference type="GO" id="GO:0010571">
    <property type="term" value="P:positive regulation of nuclear cell cycle DNA replication"/>
    <property type="evidence" value="ECO:0007669"/>
    <property type="project" value="TreeGrafter"/>
</dbReference>
<dbReference type="EMBL" id="OX365913">
    <property type="protein sequence ID" value="CAI4055160.1"/>
    <property type="molecule type" value="Genomic_DNA"/>
</dbReference>
<feature type="compositionally biased region" description="Polar residues" evidence="6">
    <location>
        <begin position="647"/>
        <end position="657"/>
    </location>
</feature>
<evidence type="ECO:0000256" key="4">
    <source>
        <dbReference type="PROSITE-ProRule" id="PRU00600"/>
    </source>
</evidence>
<dbReference type="InterPro" id="IPR006572">
    <property type="entry name" value="Znf_DBF"/>
</dbReference>
<keyword evidence="2 4" id="KW-0863">Zinc-finger</keyword>
<evidence type="ECO:0000256" key="2">
    <source>
        <dbReference type="ARBA" id="ARBA00022771"/>
    </source>
</evidence>
<sequence>MVSPTKMLIRSPLKETDTNLKHNNGIPVSTATATAHLNALSNDNNGNNNNNNTNESFPKKRSLERLELQQQQQHLHEKKKAKLERARSIEGAVQVSKGTGLKNVEPRVTPKELLEWQTNWKKIMKRDSRIYFDITDDVEMNTYNKSKMDKRKDLLKRGFLSLGAQITQFFDTTVTIVITRRSVENIYLLKDTDILSRAKKNYMKVWSYEKAARFLKNLDVDLDHLSKAKSASLATPTLSNLLHNEKLYGPTDRDPRTKRDDIHYFKYPHVYLYDLWQTWAPIITLEWKPQELANLDELPYPILKLGSFGRCPFIGDRNYDENSYKRVAKRYSRDKANKKYALQLRALFQYHADTFMNTPSVNDQTKNLVFIPHMCNDSTKSFKKWMQEKAKSFEKDESKKPDDDAIQDVHDHNDSKIIDKDSISIKEIEDGKHSLEEEEENKQLIEEESKKILQRKQPVATPKLNHPILATFTRQETEEVPDDLCTFKKQSRQAFEIKASGAHQSNDVATSFGNGLGPTRASVMSKNMKSLSRLMVDRKLGVKQKTSNYNNYATAATTTTTTTTSETAKETKHKSNANVLQKDEIRSQTMIKDNSTHTETNNRALDLPKKLVKSASTNLKFSNDVKIITTESITASKKTTTSTHTTLHPSLNATTQPPKKETIKNSGYCENCRVKYESLEQHIVSEKHLSFAENDLNFEAIDSLIENLRFQI</sequence>
<dbReference type="PANTHER" id="PTHR15375">
    <property type="entry name" value="ACTIVATOR OF S-PHASE KINASE-RELATED"/>
    <property type="match status" value="1"/>
</dbReference>
<protein>
    <recommendedName>
        <fullName evidence="7">DBF4-type domain-containing protein</fullName>
    </recommendedName>
</protein>
<dbReference type="GO" id="GO:0031431">
    <property type="term" value="C:Dbf4-dependent protein kinase complex"/>
    <property type="evidence" value="ECO:0007669"/>
    <property type="project" value="TreeGrafter"/>
</dbReference>
<dbReference type="Proteomes" id="UP001162090">
    <property type="component" value="Chromosome 2"/>
</dbReference>
<name>A0AA35NPY9_SACUV</name>
<dbReference type="InterPro" id="IPR051590">
    <property type="entry name" value="Replication_Regulatory_Kinase"/>
</dbReference>
<organism evidence="8 9">
    <name type="scientific">Saccharomyces uvarum</name>
    <name type="common">Yeast</name>
    <name type="synonym">Saccharomyces bayanus var. uvarum</name>
    <dbReference type="NCBI Taxonomy" id="230603"/>
    <lineage>
        <taxon>Eukaryota</taxon>
        <taxon>Fungi</taxon>
        <taxon>Dikarya</taxon>
        <taxon>Ascomycota</taxon>
        <taxon>Saccharomycotina</taxon>
        <taxon>Saccharomycetes</taxon>
        <taxon>Saccharomycetales</taxon>
        <taxon>Saccharomycetaceae</taxon>
        <taxon>Saccharomyces</taxon>
    </lineage>
</organism>
<dbReference type="SMART" id="SM00586">
    <property type="entry name" value="ZnF_DBF"/>
    <property type="match status" value="1"/>
</dbReference>
<dbReference type="InterPro" id="IPR036420">
    <property type="entry name" value="BRCT_dom_sf"/>
</dbReference>
<dbReference type="InterPro" id="IPR013939">
    <property type="entry name" value="Regulatory_Dfp1/Him1"/>
</dbReference>
<dbReference type="InterPro" id="IPR038545">
    <property type="entry name" value="Znf_DBF_sf"/>
</dbReference>
<accession>A0AA35NPY9</accession>
<reference evidence="8" key="1">
    <citation type="submission" date="2022-10" db="EMBL/GenBank/DDBJ databases">
        <authorList>
            <person name="Byrne P K."/>
        </authorList>
    </citation>
    <scope>NUCLEOTIDE SEQUENCE</scope>
    <source>
        <strain evidence="8">CBS7001</strain>
    </source>
</reference>
<feature type="domain" description="DBF4-type" evidence="7">
    <location>
        <begin position="662"/>
        <end position="711"/>
    </location>
</feature>
<keyword evidence="3" id="KW-0862">Zinc</keyword>
<gene>
    <name evidence="8" type="primary">SUVC02G1820</name>
    <name evidence="8" type="ORF">SUVC_02G1820</name>
</gene>
<evidence type="ECO:0000256" key="5">
    <source>
        <dbReference type="SAM" id="Coils"/>
    </source>
</evidence>
<dbReference type="Gene3D" id="3.40.50.10190">
    <property type="entry name" value="BRCT domain"/>
    <property type="match status" value="1"/>
</dbReference>
<feature type="coiled-coil region" evidence="5">
    <location>
        <begin position="428"/>
        <end position="455"/>
    </location>
</feature>
<proteinExistence type="predicted"/>
<evidence type="ECO:0000256" key="1">
    <source>
        <dbReference type="ARBA" id="ARBA00022723"/>
    </source>
</evidence>
<evidence type="ECO:0000256" key="6">
    <source>
        <dbReference type="SAM" id="MobiDB-lite"/>
    </source>
</evidence>
<evidence type="ECO:0000256" key="3">
    <source>
        <dbReference type="ARBA" id="ARBA00022833"/>
    </source>
</evidence>
<evidence type="ECO:0000313" key="9">
    <source>
        <dbReference type="Proteomes" id="UP001162090"/>
    </source>
</evidence>
<dbReference type="PANTHER" id="PTHR15375:SF26">
    <property type="entry name" value="PROTEIN CHIFFON"/>
    <property type="match status" value="1"/>
</dbReference>
<dbReference type="GO" id="GO:1901987">
    <property type="term" value="P:regulation of cell cycle phase transition"/>
    <property type="evidence" value="ECO:0007669"/>
    <property type="project" value="TreeGrafter"/>
</dbReference>
<dbReference type="GO" id="GO:0008270">
    <property type="term" value="F:zinc ion binding"/>
    <property type="evidence" value="ECO:0007669"/>
    <property type="project" value="UniProtKB-KW"/>
</dbReference>
<keyword evidence="1" id="KW-0479">Metal-binding</keyword>
<feature type="region of interest" description="Disordered" evidence="6">
    <location>
        <begin position="1"/>
        <end position="26"/>
    </location>
</feature>
<feature type="region of interest" description="Disordered" evidence="6">
    <location>
        <begin position="639"/>
        <end position="659"/>
    </location>
</feature>
<feature type="region of interest" description="Disordered" evidence="6">
    <location>
        <begin position="392"/>
        <end position="413"/>
    </location>
</feature>